<feature type="transmembrane region" description="Helical" evidence="1">
    <location>
        <begin position="225"/>
        <end position="242"/>
    </location>
</feature>
<dbReference type="EMBL" id="JAFMPK010000033">
    <property type="protein sequence ID" value="MBO0609044.1"/>
    <property type="molecule type" value="Genomic_DNA"/>
</dbReference>
<keyword evidence="4" id="KW-0012">Acyltransferase</keyword>
<dbReference type="Pfam" id="PF01757">
    <property type="entry name" value="Acyl_transf_3"/>
    <property type="match status" value="1"/>
</dbReference>
<dbReference type="Pfam" id="PF19040">
    <property type="entry name" value="SGNH"/>
    <property type="match status" value="1"/>
</dbReference>
<dbReference type="InterPro" id="IPR043968">
    <property type="entry name" value="SGNH"/>
</dbReference>
<evidence type="ECO:0000259" key="2">
    <source>
        <dbReference type="Pfam" id="PF01757"/>
    </source>
</evidence>
<feature type="transmembrane region" description="Helical" evidence="1">
    <location>
        <begin position="273"/>
        <end position="293"/>
    </location>
</feature>
<protein>
    <submittedName>
        <fullName evidence="4">Acyltransferase</fullName>
    </submittedName>
</protein>
<feature type="domain" description="Acyltransferase 3" evidence="2">
    <location>
        <begin position="26"/>
        <end position="352"/>
    </location>
</feature>
<gene>
    <name evidence="4" type="ORF">J0911_08360</name>
</gene>
<feature type="transmembrane region" description="Helical" evidence="1">
    <location>
        <begin position="331"/>
        <end position="354"/>
    </location>
</feature>
<evidence type="ECO:0000256" key="1">
    <source>
        <dbReference type="SAM" id="Phobius"/>
    </source>
</evidence>
<keyword evidence="1" id="KW-1133">Transmembrane helix</keyword>
<feature type="domain" description="SGNH" evidence="3">
    <location>
        <begin position="452"/>
        <end position="685"/>
    </location>
</feature>
<name>A0ABS3I9K3_9MICO</name>
<dbReference type="Proteomes" id="UP000664617">
    <property type="component" value="Unassembled WGS sequence"/>
</dbReference>
<organism evidence="4 5">
    <name type="scientific">Myceligenerans salitolerans</name>
    <dbReference type="NCBI Taxonomy" id="1230528"/>
    <lineage>
        <taxon>Bacteria</taxon>
        <taxon>Bacillati</taxon>
        <taxon>Actinomycetota</taxon>
        <taxon>Actinomycetes</taxon>
        <taxon>Micrococcales</taxon>
        <taxon>Promicromonosporaceae</taxon>
        <taxon>Myceligenerans</taxon>
    </lineage>
</organism>
<keyword evidence="1" id="KW-0812">Transmembrane</keyword>
<feature type="transmembrane region" description="Helical" evidence="1">
    <location>
        <begin position="93"/>
        <end position="112"/>
    </location>
</feature>
<feature type="transmembrane region" description="Helical" evidence="1">
    <location>
        <begin position="164"/>
        <end position="180"/>
    </location>
</feature>
<evidence type="ECO:0000313" key="4">
    <source>
        <dbReference type="EMBL" id="MBO0609044.1"/>
    </source>
</evidence>
<dbReference type="PANTHER" id="PTHR23028:SF53">
    <property type="entry name" value="ACYL_TRANSF_3 DOMAIN-CONTAINING PROTEIN"/>
    <property type="match status" value="1"/>
</dbReference>
<dbReference type="RefSeq" id="WP_207275003.1">
    <property type="nucleotide sequence ID" value="NZ_JAFMPK010000033.1"/>
</dbReference>
<evidence type="ECO:0000259" key="3">
    <source>
        <dbReference type="Pfam" id="PF19040"/>
    </source>
</evidence>
<reference evidence="5" key="1">
    <citation type="submission" date="2023-07" db="EMBL/GenBank/DDBJ databases">
        <title>Myceligenerans salitolerans sp. nov., a halotolerant actinomycete isolated from a salt lake in Xinjiang, China.</title>
        <authorList>
            <person name="Guan T."/>
        </authorList>
    </citation>
    <scope>NUCLEOTIDE SEQUENCE [LARGE SCALE GENOMIC DNA]</scope>
    <source>
        <strain evidence="5">XHU 5031</strain>
    </source>
</reference>
<proteinExistence type="predicted"/>
<accession>A0ABS3I9K3</accession>
<keyword evidence="5" id="KW-1185">Reference proteome</keyword>
<dbReference type="InterPro" id="IPR002656">
    <property type="entry name" value="Acyl_transf_3_dom"/>
</dbReference>
<feature type="transmembrane region" description="Helical" evidence="1">
    <location>
        <begin position="29"/>
        <end position="47"/>
    </location>
</feature>
<dbReference type="GO" id="GO:0016746">
    <property type="term" value="F:acyltransferase activity"/>
    <property type="evidence" value="ECO:0007669"/>
    <property type="project" value="UniProtKB-KW"/>
</dbReference>
<feature type="transmembrane region" description="Helical" evidence="1">
    <location>
        <begin position="249"/>
        <end position="267"/>
    </location>
</feature>
<feature type="transmembrane region" description="Helical" evidence="1">
    <location>
        <begin position="300"/>
        <end position="319"/>
    </location>
</feature>
<keyword evidence="4" id="KW-0808">Transferase</keyword>
<feature type="transmembrane region" description="Helical" evidence="1">
    <location>
        <begin position="375"/>
        <end position="393"/>
    </location>
</feature>
<evidence type="ECO:0000313" key="5">
    <source>
        <dbReference type="Proteomes" id="UP000664617"/>
    </source>
</evidence>
<dbReference type="PANTHER" id="PTHR23028">
    <property type="entry name" value="ACETYLTRANSFERASE"/>
    <property type="match status" value="1"/>
</dbReference>
<feature type="transmembrane region" description="Helical" evidence="1">
    <location>
        <begin position="53"/>
        <end position="72"/>
    </location>
</feature>
<feature type="transmembrane region" description="Helical" evidence="1">
    <location>
        <begin position="192"/>
        <end position="213"/>
    </location>
</feature>
<dbReference type="InterPro" id="IPR050879">
    <property type="entry name" value="Acyltransferase_3"/>
</dbReference>
<keyword evidence="1" id="KW-0472">Membrane</keyword>
<sequence length="690" mass="72831">MTLTASTDRRRAHVAAPTAHAGFRPDIEGLRAVAIGLVLLYHAGWGIVSGGFIGVDVFFVLSGFLITGLLIREVERTGRVSLKEFYARRAKRLLPAAALVLAVSALVTRLTGSVVEWATFGGDIVAAAIYLVNWRLAERSVDYLAEGTSQSPVQHFWSLAVEEQFYIVWPLVLLVVALVVRRTGVRLRPTMAVGLALVGVPSLVWSVTATANLPAEAFFVTTTRLWELAIGAFIAVGAPLWVKVPALAARFLGWAGLAVIAACALLLDETVAWPGSMALLPTLATAAVVVSGSNGHAPRLLSTGPMVWIGGLSYSLYLWHWPLLIGATNVFGGIDALTGTLVVIGSIVPAWLSLRFVENPVRRAPSLARSAGRTLTLGLVLTLVGVLAGFALVRAVPQVGTVAEGEARGAAVLRQNGDGSRTGVETTDSVGAMTPQPVAAVDDIPSAYDRGCQVPQDAVVPSYCEYGDPEGGKLVVLAGDSKALQWVDAIDRIAQDEGWRLLVATKSSCGLYDAVPATQGPVYEECQEYNTALLGELAEMKPDAVILSQRHGLAIDPVTGEPSRKAMVDGMARAWKKLVASGIDVTTILDNPSPVGVAGGEVYKCVAENPDKLSACSFDRAAGLEGSGARAQKAAADRVPAVKVVRVADLFCDETRCPAVIGNVLVYRQGSHVTNTYALSAVPVLRERLG</sequence>
<comment type="caution">
    <text evidence="4">The sequence shown here is derived from an EMBL/GenBank/DDBJ whole genome shotgun (WGS) entry which is preliminary data.</text>
</comment>